<dbReference type="InterPro" id="IPR000835">
    <property type="entry name" value="HTH_MarR-typ"/>
</dbReference>
<feature type="domain" description="HTH marR-type" evidence="4">
    <location>
        <begin position="25"/>
        <end position="85"/>
    </location>
</feature>
<dbReference type="GO" id="GO:0003700">
    <property type="term" value="F:DNA-binding transcription factor activity"/>
    <property type="evidence" value="ECO:0007669"/>
    <property type="project" value="InterPro"/>
</dbReference>
<evidence type="ECO:0000256" key="2">
    <source>
        <dbReference type="ARBA" id="ARBA00023125"/>
    </source>
</evidence>
<organism evidence="5 6">
    <name type="scientific">Stackebrandtia nassauensis (strain DSM 44728 / CIP 108903 / NRRL B-16338 / NBRC 102104 / LLR-40K-21)</name>
    <dbReference type="NCBI Taxonomy" id="446470"/>
    <lineage>
        <taxon>Bacteria</taxon>
        <taxon>Bacillati</taxon>
        <taxon>Actinomycetota</taxon>
        <taxon>Actinomycetes</taxon>
        <taxon>Glycomycetales</taxon>
        <taxon>Glycomycetaceae</taxon>
        <taxon>Stackebrandtia</taxon>
    </lineage>
</organism>
<dbReference type="AlphaFoldDB" id="D3Q7I5"/>
<dbReference type="Gene3D" id="1.10.10.10">
    <property type="entry name" value="Winged helix-like DNA-binding domain superfamily/Winged helix DNA-binding domain"/>
    <property type="match status" value="1"/>
</dbReference>
<dbReference type="OrthoDB" id="67158at2"/>
<dbReference type="GO" id="GO:0003677">
    <property type="term" value="F:DNA binding"/>
    <property type="evidence" value="ECO:0007669"/>
    <property type="project" value="UniProtKB-KW"/>
</dbReference>
<dbReference type="eggNOG" id="COG1510">
    <property type="taxonomic scope" value="Bacteria"/>
</dbReference>
<dbReference type="InterPro" id="IPR036390">
    <property type="entry name" value="WH_DNA-bd_sf"/>
</dbReference>
<keyword evidence="6" id="KW-1185">Reference proteome</keyword>
<evidence type="ECO:0000256" key="3">
    <source>
        <dbReference type="ARBA" id="ARBA00023163"/>
    </source>
</evidence>
<dbReference type="RefSeq" id="WP_013019898.1">
    <property type="nucleotide sequence ID" value="NC_013947.1"/>
</dbReference>
<evidence type="ECO:0000259" key="4">
    <source>
        <dbReference type="Pfam" id="PF12802"/>
    </source>
</evidence>
<dbReference type="Pfam" id="PF12802">
    <property type="entry name" value="MarR_2"/>
    <property type="match status" value="1"/>
</dbReference>
<dbReference type="SUPFAM" id="SSF46785">
    <property type="entry name" value="Winged helix' DNA-binding domain"/>
    <property type="match status" value="1"/>
</dbReference>
<dbReference type="Proteomes" id="UP000000844">
    <property type="component" value="Chromosome"/>
</dbReference>
<evidence type="ECO:0000313" key="6">
    <source>
        <dbReference type="Proteomes" id="UP000000844"/>
    </source>
</evidence>
<evidence type="ECO:0000256" key="1">
    <source>
        <dbReference type="ARBA" id="ARBA00023015"/>
    </source>
</evidence>
<dbReference type="Gene3D" id="1.10.287.160">
    <property type="entry name" value="HR1 repeat"/>
    <property type="match status" value="1"/>
</dbReference>
<proteinExistence type="predicted"/>
<dbReference type="HOGENOM" id="CLU_120349_2_1_11"/>
<dbReference type="InterPro" id="IPR036388">
    <property type="entry name" value="WH-like_DNA-bd_sf"/>
</dbReference>
<name>D3Q7I5_STANL</name>
<evidence type="ECO:0000313" key="5">
    <source>
        <dbReference type="EMBL" id="ADD44327.1"/>
    </source>
</evidence>
<gene>
    <name evidence="5" type="ordered locus">Snas_4684</name>
</gene>
<dbReference type="PANTHER" id="PTHR38465:SF2">
    <property type="entry name" value="HTH-TYPE TRANSCRIPTIONAL REGULATOR MMPR5"/>
    <property type="match status" value="1"/>
</dbReference>
<keyword evidence="2" id="KW-0238">DNA-binding</keyword>
<dbReference type="PANTHER" id="PTHR38465">
    <property type="entry name" value="HTH-TYPE TRANSCRIPTIONAL REGULATOR MJ1563-RELATED"/>
    <property type="match status" value="1"/>
</dbReference>
<dbReference type="EMBL" id="CP001778">
    <property type="protein sequence ID" value="ADD44327.1"/>
    <property type="molecule type" value="Genomic_DNA"/>
</dbReference>
<dbReference type="KEGG" id="sna:Snas_4684"/>
<sequence>MSTDEDRTERHAFAEELGLYMESKGLPRIPGRVLGWLLVCEPEHQSAEELAEALTTSRGSISMATQYLQRAGVVERYPVPGSRRIYYRIRPGFWLNEASEKAKVAEEAVKLAERGLSTMADSSEDSRARLRDMRDMYSFLATEYARIENKWRQMQKE</sequence>
<keyword evidence="1" id="KW-0805">Transcription regulation</keyword>
<accession>D3Q7I5</accession>
<dbReference type="STRING" id="446470.Snas_4684"/>
<keyword evidence="3" id="KW-0804">Transcription</keyword>
<protein>
    <submittedName>
        <fullName evidence="5">Regulatory protein, MarR</fullName>
    </submittedName>
</protein>
<reference evidence="5 6" key="1">
    <citation type="journal article" date="2009" name="Stand. Genomic Sci.">
        <title>Complete genome sequence of Stackebrandtia nassauensis type strain (LLR-40K-21).</title>
        <authorList>
            <person name="Munk C."/>
            <person name="Lapidus A."/>
            <person name="Copeland A."/>
            <person name="Jando M."/>
            <person name="Mayilraj S."/>
            <person name="Glavina Del Rio T."/>
            <person name="Nolan M."/>
            <person name="Chen F."/>
            <person name="Lucas S."/>
            <person name="Tice H."/>
            <person name="Cheng J.F."/>
            <person name="Han C."/>
            <person name="Detter J.C."/>
            <person name="Bruce D."/>
            <person name="Goodwin L."/>
            <person name="Chain P."/>
            <person name="Pitluck S."/>
            <person name="Goker M."/>
            <person name="Ovchinikova G."/>
            <person name="Pati A."/>
            <person name="Ivanova N."/>
            <person name="Mavromatis K."/>
            <person name="Chen A."/>
            <person name="Palaniappan K."/>
            <person name="Land M."/>
            <person name="Hauser L."/>
            <person name="Chang Y.J."/>
            <person name="Jeffries C.D."/>
            <person name="Bristow J."/>
            <person name="Eisen J.A."/>
            <person name="Markowitz V."/>
            <person name="Hugenholtz P."/>
            <person name="Kyrpides N.C."/>
            <person name="Klenk H.P."/>
        </authorList>
    </citation>
    <scope>NUCLEOTIDE SEQUENCE [LARGE SCALE GENOMIC DNA]</scope>
    <source>
        <strain evidence="6">DSM 44728 / CIP 108903 / NRRL B-16338 / NBRC 102104 / LLR-40K-21</strain>
    </source>
</reference>
<dbReference type="InterPro" id="IPR052362">
    <property type="entry name" value="HTH-GbsR_regulator"/>
</dbReference>